<proteinExistence type="predicted"/>
<reference evidence="2 3" key="1">
    <citation type="submission" date="2016-07" db="EMBL/GenBank/DDBJ databases">
        <title>Pervasive Adenine N6-methylation of Active Genes in Fungi.</title>
        <authorList>
            <consortium name="DOE Joint Genome Institute"/>
            <person name="Mondo S.J."/>
            <person name="Dannebaum R.O."/>
            <person name="Kuo R.C."/>
            <person name="Labutti K."/>
            <person name="Haridas S."/>
            <person name="Kuo A."/>
            <person name="Salamov A."/>
            <person name="Ahrendt S.R."/>
            <person name="Lipzen A."/>
            <person name="Sullivan W."/>
            <person name="Andreopoulos W.B."/>
            <person name="Clum A."/>
            <person name="Lindquist E."/>
            <person name="Daum C."/>
            <person name="Ramamoorthy G.K."/>
            <person name="Gryganskyi A."/>
            <person name="Culley D."/>
            <person name="Magnuson J.K."/>
            <person name="James T.Y."/>
            <person name="O'Malley M.A."/>
            <person name="Stajich J.E."/>
            <person name="Spatafora J.W."/>
            <person name="Visel A."/>
            <person name="Grigoriev I.V."/>
        </authorList>
    </citation>
    <scope>NUCLEOTIDE SEQUENCE [LARGE SCALE GENOMIC DNA]</scope>
    <source>
        <strain evidence="2 3">68-887.2</strain>
    </source>
</reference>
<accession>A0A1Y2AU20</accession>
<dbReference type="Proteomes" id="UP000193986">
    <property type="component" value="Unassembled WGS sequence"/>
</dbReference>
<feature type="region of interest" description="Disordered" evidence="1">
    <location>
        <begin position="26"/>
        <end position="63"/>
    </location>
</feature>
<keyword evidence="3" id="KW-1185">Reference proteome</keyword>
<organism evidence="2 3">
    <name type="scientific">Naematelia encephala</name>
    <dbReference type="NCBI Taxonomy" id="71784"/>
    <lineage>
        <taxon>Eukaryota</taxon>
        <taxon>Fungi</taxon>
        <taxon>Dikarya</taxon>
        <taxon>Basidiomycota</taxon>
        <taxon>Agaricomycotina</taxon>
        <taxon>Tremellomycetes</taxon>
        <taxon>Tremellales</taxon>
        <taxon>Naemateliaceae</taxon>
        <taxon>Naematelia</taxon>
    </lineage>
</organism>
<sequence length="311" mass="33924">MRRGIAILSPCGTPSIRKVYKQLYTPSSHSSSTSSLVSTASCDSKRSLSGSPPPSPTPGKMPKYNFPPLTLSALVAAAAEEDAYSLENPFLAEAYDEAWRALSADDENHSVLRDYIAAVNGPINKYLPMSYDEAVVNESGLYEATISDVNMRRLLVERYAEQKVKAQVEAIKAAPTDFSQDQREVETLLTQNTDTFEAGQDLAKILMSKIDRYAFLSPRLSPYRTRKLAMSALVSLGEGVLNATPALKAGITSEKGVGSKLGLAFRKLTKEFTAKEIGYIKRDGLGAKAKTLVETWQTEGDMGNTTWVTSF</sequence>
<dbReference type="AlphaFoldDB" id="A0A1Y2AU20"/>
<evidence type="ECO:0000313" key="3">
    <source>
        <dbReference type="Proteomes" id="UP000193986"/>
    </source>
</evidence>
<gene>
    <name evidence="2" type="ORF">BCR39DRAFT_542412</name>
</gene>
<feature type="compositionally biased region" description="Low complexity" evidence="1">
    <location>
        <begin position="26"/>
        <end position="50"/>
    </location>
</feature>
<dbReference type="EMBL" id="MCFC01000051">
    <property type="protein sequence ID" value="ORY26052.1"/>
    <property type="molecule type" value="Genomic_DNA"/>
</dbReference>
<dbReference type="InParanoid" id="A0A1Y2AU20"/>
<protein>
    <submittedName>
        <fullName evidence="2">Uncharacterized protein</fullName>
    </submittedName>
</protein>
<dbReference type="OrthoDB" id="10647133at2759"/>
<evidence type="ECO:0000256" key="1">
    <source>
        <dbReference type="SAM" id="MobiDB-lite"/>
    </source>
</evidence>
<comment type="caution">
    <text evidence="2">The sequence shown here is derived from an EMBL/GenBank/DDBJ whole genome shotgun (WGS) entry which is preliminary data.</text>
</comment>
<name>A0A1Y2AU20_9TREE</name>
<evidence type="ECO:0000313" key="2">
    <source>
        <dbReference type="EMBL" id="ORY26052.1"/>
    </source>
</evidence>